<evidence type="ECO:0000313" key="7">
    <source>
        <dbReference type="Proteomes" id="UP000823749"/>
    </source>
</evidence>
<dbReference type="PANTHER" id="PTHR20961">
    <property type="entry name" value="GLYCOSYLTRANSFERASE"/>
    <property type="match status" value="1"/>
</dbReference>
<dbReference type="InterPro" id="IPR007657">
    <property type="entry name" value="Glycosyltransferase_61"/>
</dbReference>
<feature type="domain" description="Glycosyltransferase 61 catalytic" evidence="5">
    <location>
        <begin position="354"/>
        <end position="486"/>
    </location>
</feature>
<keyword evidence="2" id="KW-0328">Glycosyltransferase</keyword>
<dbReference type="PANTHER" id="PTHR20961:SF86">
    <property type="entry name" value="GLYCOSYLTRANSFERASE FAMILY 61 PROTEIN"/>
    <property type="match status" value="1"/>
</dbReference>
<name>A0AAV6I1J3_9ERIC</name>
<keyword evidence="4" id="KW-0325">Glycoprotein</keyword>
<comment type="caution">
    <text evidence="6">The sequence shown here is derived from an EMBL/GenBank/DDBJ whole genome shotgun (WGS) entry which is preliminary data.</text>
</comment>
<evidence type="ECO:0000256" key="3">
    <source>
        <dbReference type="ARBA" id="ARBA00022679"/>
    </source>
</evidence>
<evidence type="ECO:0000313" key="6">
    <source>
        <dbReference type="EMBL" id="KAG5521387.1"/>
    </source>
</evidence>
<dbReference type="GO" id="GO:0000139">
    <property type="term" value="C:Golgi membrane"/>
    <property type="evidence" value="ECO:0007669"/>
    <property type="project" value="UniProtKB-SubCell"/>
</dbReference>
<keyword evidence="3" id="KW-0808">Transferase</keyword>
<evidence type="ECO:0000259" key="5">
    <source>
        <dbReference type="Pfam" id="PF04577"/>
    </source>
</evidence>
<reference evidence="6" key="1">
    <citation type="submission" date="2020-08" db="EMBL/GenBank/DDBJ databases">
        <title>Plant Genome Project.</title>
        <authorList>
            <person name="Zhang R.-G."/>
        </authorList>
    </citation>
    <scope>NUCLEOTIDE SEQUENCE</scope>
    <source>
        <strain evidence="6">WSP0</strain>
        <tissue evidence="6">Leaf</tissue>
    </source>
</reference>
<dbReference type="AlphaFoldDB" id="A0AAV6I1J3"/>
<accession>A0AAV6I1J3</accession>
<protein>
    <recommendedName>
        <fullName evidence="5">Glycosyltransferase 61 catalytic domain-containing protein</fullName>
    </recommendedName>
</protein>
<keyword evidence="7" id="KW-1185">Reference proteome</keyword>
<evidence type="ECO:0000256" key="2">
    <source>
        <dbReference type="ARBA" id="ARBA00022676"/>
    </source>
</evidence>
<evidence type="ECO:0000256" key="1">
    <source>
        <dbReference type="ARBA" id="ARBA00004323"/>
    </source>
</evidence>
<proteinExistence type="predicted"/>
<organism evidence="6 7">
    <name type="scientific">Rhododendron griersonianum</name>
    <dbReference type="NCBI Taxonomy" id="479676"/>
    <lineage>
        <taxon>Eukaryota</taxon>
        <taxon>Viridiplantae</taxon>
        <taxon>Streptophyta</taxon>
        <taxon>Embryophyta</taxon>
        <taxon>Tracheophyta</taxon>
        <taxon>Spermatophyta</taxon>
        <taxon>Magnoliopsida</taxon>
        <taxon>eudicotyledons</taxon>
        <taxon>Gunneridae</taxon>
        <taxon>Pentapetalae</taxon>
        <taxon>asterids</taxon>
        <taxon>Ericales</taxon>
        <taxon>Ericaceae</taxon>
        <taxon>Ericoideae</taxon>
        <taxon>Rhodoreae</taxon>
        <taxon>Rhododendron</taxon>
    </lineage>
</organism>
<feature type="domain" description="Glycosyltransferase 61 catalytic" evidence="5">
    <location>
        <begin position="2"/>
        <end position="67"/>
    </location>
</feature>
<gene>
    <name evidence="6" type="ORF">RHGRI_033827</name>
</gene>
<dbReference type="GO" id="GO:0016763">
    <property type="term" value="F:pentosyltransferase activity"/>
    <property type="evidence" value="ECO:0007669"/>
    <property type="project" value="UniProtKB-ARBA"/>
</dbReference>
<comment type="subcellular location">
    <subcellularLocation>
        <location evidence="1">Golgi apparatus membrane</location>
        <topology evidence="1">Single-pass type II membrane protein</topology>
    </subcellularLocation>
</comment>
<dbReference type="Proteomes" id="UP000823749">
    <property type="component" value="Chromosome 12"/>
</dbReference>
<feature type="domain" description="Glycosyltransferase 61 catalytic" evidence="5">
    <location>
        <begin position="761"/>
        <end position="920"/>
    </location>
</feature>
<dbReference type="InterPro" id="IPR049625">
    <property type="entry name" value="Glyco_transf_61_cat"/>
</dbReference>
<evidence type="ECO:0000256" key="4">
    <source>
        <dbReference type="ARBA" id="ARBA00023180"/>
    </source>
</evidence>
<dbReference type="Pfam" id="PF04577">
    <property type="entry name" value="Glyco_transf_61"/>
    <property type="match status" value="3"/>
</dbReference>
<dbReference type="EMBL" id="JACTNZ010000012">
    <property type="protein sequence ID" value="KAG5521387.1"/>
    <property type="molecule type" value="Genomic_DNA"/>
</dbReference>
<sequence length="1023" mass="116709">MGRMILNQAELRNAVEEEGFEVIEFEPKVETPLREIYKLISSSHVLVGVHGAALTNLLFLRPGSVVVQVVPIGVEWIAGACFGKPANDMGLEYMEYKISVEETSLREKYGKELVIKDPLALQRKGWSKEIMDIYLVEQNVKLDLVRFRRYLKKANEKARVFMEREEQKHWKQEWERPEPTSPISCDRTHYDYEICYLNRPTTLDPMTATFFTADPTNSTRRLIEKIRPYPHNFVHTPFDHVRELTLTTAPSNASCAVTHNSPVLVFSAGAWPRNFYHDFNENFIPLFITVDRFFPDHDFVIGIFNCSGWWLRHYIDLLSSYTRHQIINLDEEKAVHCFPSAIIGLISHGASIVDPTLQRGHHPKTLHDFRSFIAATYSKSHASHAPLRNETNVDYSPPLLPPSLPWRLEGRPRLVLLNRKGARTILNIDKVYQAALEVGFDAVVYEPSRETSLHEDFRLIDSSHALIAVHGAGLTNMLFLRKGSVLMQLAPKESDWLGSLFYGKMAVRLGLEYMVYDLGEDESLLGMDKATKERLAREGGILKNWLEISNFLKDVEFEGQDEVSLSCDPLGVDILLTREEKKKRLKDKLYQVKDARAKEEAQLRNCLYDTLPLKLFAYSIDFETEEESSPWESPEPTWSITCDRSHFEYDLCYINRPSVLHPTTATLSAVDPTNSTPPLVETIRPYPRKWQHNAMETVREVTLTTAPLQSPCAITHISPALIFSAGGFTSNVFHDFNEGFIPLFITVDSFFKDRDVILAIVNCSDWWVDKYSELIARFTRHPIINLDKETATHCFPTAIVGLMSHGPMTVDPTLQRGAQPKTVLDFHAILTTTYGQGYTLPPQNRPKLVIIGRSTHRVILNQDQVLEAAKNVGFDVVVFEPTQGTPMREVFRVLHSSHVMIGVHGAGLTNELFLRPGAVFMQIVPIRNSWLGDICYGKLALRLGLEYIVYDIAIEESSLATQLPKDLLDPNDQGGMLMKNWSNWEIYMNQNVTLNLARFGRYLERAYEKAKISMRKESSHADH</sequence>